<organism evidence="3 4">
    <name type="scientific">Actinomadura fibrosa</name>
    <dbReference type="NCBI Taxonomy" id="111802"/>
    <lineage>
        <taxon>Bacteria</taxon>
        <taxon>Bacillati</taxon>
        <taxon>Actinomycetota</taxon>
        <taxon>Actinomycetes</taxon>
        <taxon>Streptosporangiales</taxon>
        <taxon>Thermomonosporaceae</taxon>
        <taxon>Actinomadura</taxon>
    </lineage>
</organism>
<protein>
    <submittedName>
        <fullName evidence="3">CPBP family intramembrane glutamic endopeptidase</fullName>
        <ecNumber evidence="3">3.4.-.-</ecNumber>
    </submittedName>
</protein>
<sequence>MFLTVLAGSAGAALFARWKRGTPLGLGVRNGCVREIATGALIGTAGMGATVTAVLLCTDSHVQDVRLDMKRLGVGLAVLAVAAVGEELVYRALMLNGLATLTRRPWAALAVSAAVFGVVHLTDSSHATAISVLSNTMGGVMYGVAFLRTGRIWMPVGIHFAWNFVQGTIMGFAVSDNTDYSGGLVHPVVEGTTWLTGGGYGPEGSVFSLVARAAIIAAVLALPARGDRIPETSPDVAVD</sequence>
<name>A0ABW2XZ64_9ACTN</name>
<dbReference type="Proteomes" id="UP001597063">
    <property type="component" value="Unassembled WGS sequence"/>
</dbReference>
<evidence type="ECO:0000259" key="2">
    <source>
        <dbReference type="Pfam" id="PF02517"/>
    </source>
</evidence>
<dbReference type="InterPro" id="IPR003675">
    <property type="entry name" value="Rce1/LyrA-like_dom"/>
</dbReference>
<keyword evidence="4" id="KW-1185">Reference proteome</keyword>
<accession>A0ABW2XZ64</accession>
<dbReference type="Pfam" id="PF02517">
    <property type="entry name" value="Rce1-like"/>
    <property type="match status" value="1"/>
</dbReference>
<feature type="transmembrane region" description="Helical" evidence="1">
    <location>
        <begin position="129"/>
        <end position="147"/>
    </location>
</feature>
<keyword evidence="1" id="KW-0812">Transmembrane</keyword>
<feature type="transmembrane region" description="Helical" evidence="1">
    <location>
        <begin position="69"/>
        <end position="85"/>
    </location>
</feature>
<feature type="domain" description="CAAX prenyl protease 2/Lysostaphin resistance protein A-like" evidence="2">
    <location>
        <begin position="74"/>
        <end position="165"/>
    </location>
</feature>
<dbReference type="GO" id="GO:0016787">
    <property type="term" value="F:hydrolase activity"/>
    <property type="evidence" value="ECO:0007669"/>
    <property type="project" value="UniProtKB-KW"/>
</dbReference>
<comment type="caution">
    <text evidence="3">The sequence shown here is derived from an EMBL/GenBank/DDBJ whole genome shotgun (WGS) entry which is preliminary data.</text>
</comment>
<evidence type="ECO:0000256" key="1">
    <source>
        <dbReference type="SAM" id="Phobius"/>
    </source>
</evidence>
<gene>
    <name evidence="3" type="ORF">ACFQZM_41820</name>
</gene>
<proteinExistence type="predicted"/>
<dbReference type="EMBL" id="JBHTGP010000026">
    <property type="protein sequence ID" value="MFD0691090.1"/>
    <property type="molecule type" value="Genomic_DNA"/>
</dbReference>
<dbReference type="PANTHER" id="PTHR39430">
    <property type="entry name" value="MEMBRANE-ASSOCIATED PROTEASE-RELATED"/>
    <property type="match status" value="1"/>
</dbReference>
<keyword evidence="3" id="KW-0378">Hydrolase</keyword>
<dbReference type="RefSeq" id="WP_165503150.1">
    <property type="nucleotide sequence ID" value="NZ_CAACUY010000182.1"/>
</dbReference>
<evidence type="ECO:0000313" key="3">
    <source>
        <dbReference type="EMBL" id="MFD0691090.1"/>
    </source>
</evidence>
<keyword evidence="1" id="KW-0472">Membrane</keyword>
<feature type="transmembrane region" description="Helical" evidence="1">
    <location>
        <begin position="36"/>
        <end position="57"/>
    </location>
</feature>
<dbReference type="PANTHER" id="PTHR39430:SF1">
    <property type="entry name" value="PROTEASE"/>
    <property type="match status" value="1"/>
</dbReference>
<keyword evidence="1" id="KW-1133">Transmembrane helix</keyword>
<reference evidence="4" key="1">
    <citation type="journal article" date="2019" name="Int. J. Syst. Evol. Microbiol.">
        <title>The Global Catalogue of Microorganisms (GCM) 10K type strain sequencing project: providing services to taxonomists for standard genome sequencing and annotation.</title>
        <authorList>
            <consortium name="The Broad Institute Genomics Platform"/>
            <consortium name="The Broad Institute Genome Sequencing Center for Infectious Disease"/>
            <person name="Wu L."/>
            <person name="Ma J."/>
        </authorList>
    </citation>
    <scope>NUCLEOTIDE SEQUENCE [LARGE SCALE GENOMIC DNA]</scope>
    <source>
        <strain evidence="4">JCM 9371</strain>
    </source>
</reference>
<evidence type="ECO:0000313" key="4">
    <source>
        <dbReference type="Proteomes" id="UP001597063"/>
    </source>
</evidence>
<dbReference type="EC" id="3.4.-.-" evidence="3"/>